<proteinExistence type="predicted"/>
<keyword evidence="1" id="KW-0472">Membrane</keyword>
<keyword evidence="1" id="KW-0812">Transmembrane</keyword>
<sequence length="1139" mass="126112">MNTPHHISHCQQSCKRGFALVISMMLMGFILLLCISITSLVQVETQSANNQTETQQARLNALLGINLALAQLQLYTGNDQRVTANAEILEEPNDNIKIAHPNWVGVWATADSSFTPQTLEHYSNSGSKDALGIETAAISWLVSGNNTLSTTFLPSQQISTDSVTLLGPGSASTAEDYVEAPIVEFTSSQNKINKYAFWISDEGVKGNIAFEQEPSDLITLAEYQNYPLKSGSAVLQSGDNTEAAPIFGDISLMSNRLVSLSQLDNLSTQNTVSKELAHDVTTRSQGVLANVRDGGLRKDLADYMQLPDGEMFTDPKGYVATPDWRQIKSYLNLSEDLTGNTNGALSITARPYYPNNHEEDKYQQGIHPVPVRLGIYVDAAFIEKGTDQYGINLYFLPVIALWNPYDVAIKPQKYYLSQWGGAGNQKLQFAVGKWDGGNNWEHKAMLLNDGVTEDATPRIYGIDSSPILYNQGANEILVMRFMIDDENGLEPGETKVYTAEGLSLYQNHQLKNVLKEGFRPGEGFYVELAPPSGSSYASPYLFETDASDPIQDLRIDLGVEQLSGTKNADFLNEWWYFSAEGTTTLMTIAGLNRAGLTYSIPTSDASYGSNTWNINEDGRPKAYYPTVRTASDNSAMPYGIIEGENAQNSLDDFPAYGFLYELKQAYNDQNFDTQLRRRRWLANFNPRAPKSQQYGPLGGSVGQINQNYIGQLRARSYDTNDNQSDLYYSPTIIGEDNQNTYFGYSSQSGSQRTILYNLPRKNIPVSGVGSLMNVNFASTFTHNTGLRNPANMVPAYVIGNSLADPHLPDGEIEIGHAFDKFSHFDYSYKINKLLWDDYFSSTDLFNGNGPHDPRFISYPNKDTIPSYNEDERPYTHAAAKLMQAGAFNINSTSEKAWQMLLASTFGSDVQKSDGSIQEHADMANFLRQSLAFGEAFKGNSEDEQSAYDGYRVLSSKEIIELSQEIVKQIKSRGPFTSVSDFVNRTIDIKAPDEHKRMGALQAAIDATQINKAFVEAITSDSSDNELDPLSNYPNTEALYGKVGANAPGYLSQADLLNKIGNRLSARSDTFVIRAYGETTDLNGTTSARAYCEAVVQRTPNYINESLDEATAFPPSDSVNKAQGRRYTIRSIRWIRPDDV</sequence>
<dbReference type="EMBL" id="JARXIC010000001">
    <property type="protein sequence ID" value="MDQ8192917.1"/>
    <property type="molecule type" value="Genomic_DNA"/>
</dbReference>
<keyword evidence="3" id="KW-1185">Reference proteome</keyword>
<evidence type="ECO:0000313" key="3">
    <source>
        <dbReference type="Proteomes" id="UP001243717"/>
    </source>
</evidence>
<comment type="caution">
    <text evidence="2">The sequence shown here is derived from an EMBL/GenBank/DDBJ whole genome shotgun (WGS) entry which is preliminary data.</text>
</comment>
<keyword evidence="1" id="KW-1133">Transmembrane helix</keyword>
<organism evidence="2 3">
    <name type="scientific">Thalassobacterium sedimentorum</name>
    <dbReference type="NCBI Taxonomy" id="3041258"/>
    <lineage>
        <taxon>Bacteria</taxon>
        <taxon>Pseudomonadati</taxon>
        <taxon>Verrucomicrobiota</taxon>
        <taxon>Opitutia</taxon>
        <taxon>Puniceicoccales</taxon>
        <taxon>Coraliomargaritaceae</taxon>
        <taxon>Thalassobacterium</taxon>
    </lineage>
</organism>
<reference evidence="2 3" key="1">
    <citation type="submission" date="2023-04" db="EMBL/GenBank/DDBJ databases">
        <title>A novel bacteria isolated from coastal sediment.</title>
        <authorList>
            <person name="Liu X.-J."/>
            <person name="Du Z.-J."/>
        </authorList>
    </citation>
    <scope>NUCLEOTIDE SEQUENCE [LARGE SCALE GENOMIC DNA]</scope>
    <source>
        <strain evidence="2 3">SDUM461004</strain>
    </source>
</reference>
<accession>A0ABU1ADV3</accession>
<dbReference type="RefSeq" id="WP_308983427.1">
    <property type="nucleotide sequence ID" value="NZ_JARXIC010000001.1"/>
</dbReference>
<dbReference type="Proteomes" id="UP001243717">
    <property type="component" value="Unassembled WGS sequence"/>
</dbReference>
<evidence type="ECO:0000313" key="2">
    <source>
        <dbReference type="EMBL" id="MDQ8192917.1"/>
    </source>
</evidence>
<gene>
    <name evidence="2" type="ORF">QEH59_00670</name>
</gene>
<feature type="transmembrane region" description="Helical" evidence="1">
    <location>
        <begin position="18"/>
        <end position="41"/>
    </location>
</feature>
<protein>
    <submittedName>
        <fullName evidence="2">Uncharacterized protein</fullName>
    </submittedName>
</protein>
<name>A0ABU1ADV3_9BACT</name>
<evidence type="ECO:0000256" key="1">
    <source>
        <dbReference type="SAM" id="Phobius"/>
    </source>
</evidence>